<sequence>MDVNTTFLNGPLKEEVYVAQPNRFVDPDHPEKVYRLRKALYGLKQAPRAWYDEFLKFLISNSFTKDFKSTNPQAVSLSLMPNADLSGKLVDQTDYRSKIRSLMYLTSSRPDIVQAYPKGSRFELIAFSDADHAECIDTRKSTSRGIQFLGDKLVSWMSKKQDCTAKSSAESKYVVLSRSYA</sequence>
<name>A0A6L2P3C7_TANCI</name>
<protein>
    <recommendedName>
        <fullName evidence="1">Reverse transcriptase Ty1/copia-type domain-containing protein</fullName>
    </recommendedName>
</protein>
<organism evidence="2">
    <name type="scientific">Tanacetum cinerariifolium</name>
    <name type="common">Dalmatian daisy</name>
    <name type="synonym">Chrysanthemum cinerariifolium</name>
    <dbReference type="NCBI Taxonomy" id="118510"/>
    <lineage>
        <taxon>Eukaryota</taxon>
        <taxon>Viridiplantae</taxon>
        <taxon>Streptophyta</taxon>
        <taxon>Embryophyta</taxon>
        <taxon>Tracheophyta</taxon>
        <taxon>Spermatophyta</taxon>
        <taxon>Magnoliopsida</taxon>
        <taxon>eudicotyledons</taxon>
        <taxon>Gunneridae</taxon>
        <taxon>Pentapetalae</taxon>
        <taxon>asterids</taxon>
        <taxon>campanulids</taxon>
        <taxon>Asterales</taxon>
        <taxon>Asteraceae</taxon>
        <taxon>Asteroideae</taxon>
        <taxon>Anthemideae</taxon>
        <taxon>Anthemidinae</taxon>
        <taxon>Tanacetum</taxon>
    </lineage>
</organism>
<dbReference type="EMBL" id="BKCJ010010736">
    <property type="protein sequence ID" value="GEU92903.1"/>
    <property type="molecule type" value="Genomic_DNA"/>
</dbReference>
<proteinExistence type="predicted"/>
<dbReference type="AlphaFoldDB" id="A0A6L2P3C7"/>
<accession>A0A6L2P3C7</accession>
<dbReference type="CDD" id="cd09272">
    <property type="entry name" value="RNase_HI_RT_Ty1"/>
    <property type="match status" value="1"/>
</dbReference>
<dbReference type="PANTHER" id="PTHR11439:SF509">
    <property type="entry name" value="RNA-DIRECTED DNA POLYMERASE"/>
    <property type="match status" value="1"/>
</dbReference>
<evidence type="ECO:0000313" key="2">
    <source>
        <dbReference type="EMBL" id="GEU92903.1"/>
    </source>
</evidence>
<comment type="caution">
    <text evidence="2">The sequence shown here is derived from an EMBL/GenBank/DDBJ whole genome shotgun (WGS) entry which is preliminary data.</text>
</comment>
<dbReference type="PANTHER" id="PTHR11439">
    <property type="entry name" value="GAG-POL-RELATED RETROTRANSPOSON"/>
    <property type="match status" value="1"/>
</dbReference>
<reference evidence="2" key="1">
    <citation type="journal article" date="2019" name="Sci. Rep.">
        <title>Draft genome of Tanacetum cinerariifolium, the natural source of mosquito coil.</title>
        <authorList>
            <person name="Yamashiro T."/>
            <person name="Shiraishi A."/>
            <person name="Satake H."/>
            <person name="Nakayama K."/>
        </authorList>
    </citation>
    <scope>NUCLEOTIDE SEQUENCE</scope>
</reference>
<feature type="domain" description="Reverse transcriptase Ty1/copia-type" evidence="1">
    <location>
        <begin position="1"/>
        <end position="66"/>
    </location>
</feature>
<dbReference type="InterPro" id="IPR013103">
    <property type="entry name" value="RVT_2"/>
</dbReference>
<gene>
    <name evidence="2" type="ORF">Tci_064881</name>
</gene>
<evidence type="ECO:0000259" key="1">
    <source>
        <dbReference type="Pfam" id="PF07727"/>
    </source>
</evidence>
<dbReference type="Pfam" id="PF07727">
    <property type="entry name" value="RVT_2"/>
    <property type="match status" value="1"/>
</dbReference>